<dbReference type="GO" id="GO:0016645">
    <property type="term" value="F:oxidoreductase activity, acting on the CH-NH group of donors"/>
    <property type="evidence" value="ECO:0007669"/>
    <property type="project" value="InterPro"/>
</dbReference>
<sequence>MQDNINSIVSTKDGSNTLFSQFYNQHYHNPDDGAINEALTKHIIPTFTFHQNKKELTILDICFGIGYNTFSTIYYCLSNNLDVKLNFYSPELDGNLIKSLKDFPFPKEFENIKHIIDSISQTFKYEDEKIKIEVFVGNARDYIKSLKPNSFDIVFQDAFSSDVNFELWTKEYFDDIYKLCKEDCIMSSYAIATPIRLSMYEANFLIYEHRPVKRKITLATKKEQNLLGKFIDMELKKQRNTKALALYDK</sequence>
<dbReference type="SUPFAM" id="SSF53335">
    <property type="entry name" value="S-adenosyl-L-methionine-dependent methyltransferases"/>
    <property type="match status" value="1"/>
</dbReference>
<dbReference type="InterPro" id="IPR008471">
    <property type="entry name" value="MnmC-like_methylTransf"/>
</dbReference>
<keyword evidence="2" id="KW-0489">Methyltransferase</keyword>
<name>A0A347U4W8_9BACT</name>
<feature type="domain" description="MnmC-like methyltransferase" evidence="1">
    <location>
        <begin position="120"/>
        <end position="221"/>
    </location>
</feature>
<proteinExistence type="predicted"/>
<evidence type="ECO:0000313" key="3">
    <source>
        <dbReference type="EMBL" id="RXI33090.1"/>
    </source>
</evidence>
<dbReference type="Proteomes" id="UP000290588">
    <property type="component" value="Unassembled WGS sequence"/>
</dbReference>
<dbReference type="Proteomes" id="UP000262582">
    <property type="component" value="Chromosome"/>
</dbReference>
<evidence type="ECO:0000313" key="2">
    <source>
        <dbReference type="EMBL" id="AXX93896.1"/>
    </source>
</evidence>
<dbReference type="PANTHER" id="PTHR39963:SF1">
    <property type="entry name" value="MNMC-LIKE METHYLTRANSFERASE DOMAIN-CONTAINING PROTEIN"/>
    <property type="match status" value="1"/>
</dbReference>
<dbReference type="EMBL" id="CP032097">
    <property type="protein sequence ID" value="AXX93896.1"/>
    <property type="molecule type" value="Genomic_DNA"/>
</dbReference>
<dbReference type="GO" id="GO:0032259">
    <property type="term" value="P:methylation"/>
    <property type="evidence" value="ECO:0007669"/>
    <property type="project" value="UniProtKB-KW"/>
</dbReference>
<dbReference type="AlphaFoldDB" id="A0A347U4W8"/>
<dbReference type="PANTHER" id="PTHR39963">
    <property type="entry name" value="SLL0983 PROTEIN"/>
    <property type="match status" value="1"/>
</dbReference>
<reference evidence="3 5" key="1">
    <citation type="submission" date="2017-09" db="EMBL/GenBank/DDBJ databases">
        <title>Genomics of the genus Arcobacter.</title>
        <authorList>
            <person name="Perez-Cataluna A."/>
            <person name="Figueras M.J."/>
            <person name="Salas-Masso N."/>
        </authorList>
    </citation>
    <scope>NUCLEOTIDE SEQUENCE [LARGE SCALE GENOMIC DNA]</scope>
    <source>
        <strain evidence="3 5">CECT 7837</strain>
    </source>
</reference>
<keyword evidence="4" id="KW-1185">Reference proteome</keyword>
<dbReference type="GO" id="GO:0008168">
    <property type="term" value="F:methyltransferase activity"/>
    <property type="evidence" value="ECO:0007669"/>
    <property type="project" value="UniProtKB-KW"/>
</dbReference>
<evidence type="ECO:0000313" key="5">
    <source>
        <dbReference type="Proteomes" id="UP000290588"/>
    </source>
</evidence>
<keyword evidence="2" id="KW-0808">Transferase</keyword>
<dbReference type="RefSeq" id="WP_118916147.1">
    <property type="nucleotide sequence ID" value="NZ_CP032097.1"/>
</dbReference>
<gene>
    <name evidence="2" type="ORF">AELL_0191</name>
    <name evidence="3" type="ORF">CP962_01390</name>
</gene>
<organism evidence="3 5">
    <name type="scientific">Arcobacter ellisii</name>
    <dbReference type="NCBI Taxonomy" id="913109"/>
    <lineage>
        <taxon>Bacteria</taxon>
        <taxon>Pseudomonadati</taxon>
        <taxon>Campylobacterota</taxon>
        <taxon>Epsilonproteobacteria</taxon>
        <taxon>Campylobacterales</taxon>
        <taxon>Arcobacteraceae</taxon>
        <taxon>Arcobacter</taxon>
    </lineage>
</organism>
<dbReference type="Gene3D" id="3.40.50.150">
    <property type="entry name" value="Vaccinia Virus protein VP39"/>
    <property type="match status" value="1"/>
</dbReference>
<dbReference type="InterPro" id="IPR029063">
    <property type="entry name" value="SAM-dependent_MTases_sf"/>
</dbReference>
<dbReference type="EMBL" id="NXIG01000001">
    <property type="protein sequence ID" value="RXI33090.1"/>
    <property type="molecule type" value="Genomic_DNA"/>
</dbReference>
<evidence type="ECO:0000259" key="1">
    <source>
        <dbReference type="Pfam" id="PF05430"/>
    </source>
</evidence>
<reference evidence="2 4" key="2">
    <citation type="submission" date="2018-08" db="EMBL/GenBank/DDBJ databases">
        <title>Complete genome of the Arcobacter ellisii type strain LMG 26155.</title>
        <authorList>
            <person name="Miller W.G."/>
            <person name="Yee E."/>
            <person name="Bono J.L."/>
        </authorList>
    </citation>
    <scope>NUCLEOTIDE SEQUENCE [LARGE SCALE GENOMIC DNA]</scope>
    <source>
        <strain evidence="2 4">LMG 26155</strain>
    </source>
</reference>
<evidence type="ECO:0000313" key="4">
    <source>
        <dbReference type="Proteomes" id="UP000262582"/>
    </source>
</evidence>
<protein>
    <submittedName>
        <fullName evidence="2">SAM-dependent methyltransferase</fullName>
    </submittedName>
</protein>
<dbReference type="OrthoDB" id="9786494at2"/>
<accession>A0A347U4W8</accession>
<dbReference type="KEGG" id="aell:AELL_0191"/>
<dbReference type="Pfam" id="PF05430">
    <property type="entry name" value="Methyltransf_30"/>
    <property type="match status" value="1"/>
</dbReference>